<dbReference type="GO" id="GO:0016740">
    <property type="term" value="F:transferase activity"/>
    <property type="evidence" value="ECO:0007669"/>
    <property type="project" value="UniProtKB-KW"/>
</dbReference>
<keyword evidence="4" id="KW-0808">Transferase</keyword>
<dbReference type="PANTHER" id="PTHR30627">
    <property type="entry name" value="PEPTIDOGLYCAN D,D-TRANSPEPTIDASE"/>
    <property type="match status" value="1"/>
</dbReference>
<sequence>MYLSRNLDLATAEAVAELNITGVGITPESRRQYPDGPVMAHIVGYTGWDEHGQEGVELARDKELSGTAGARRV</sequence>
<keyword evidence="2" id="KW-0472">Membrane</keyword>
<comment type="subcellular location">
    <subcellularLocation>
        <location evidence="1">Membrane</location>
    </subcellularLocation>
</comment>
<evidence type="ECO:0000256" key="1">
    <source>
        <dbReference type="ARBA" id="ARBA00004370"/>
    </source>
</evidence>
<dbReference type="InterPro" id="IPR005311">
    <property type="entry name" value="PBP_dimer"/>
</dbReference>
<protein>
    <submittedName>
        <fullName evidence="4">Peptidoglycan glycosyltransferase</fullName>
    </submittedName>
</protein>
<dbReference type="InterPro" id="IPR036138">
    <property type="entry name" value="PBP_dimer_sf"/>
</dbReference>
<feature type="non-terminal residue" evidence="4">
    <location>
        <position position="73"/>
    </location>
</feature>
<dbReference type="Pfam" id="PF03717">
    <property type="entry name" value="PBP_dimer"/>
    <property type="match status" value="1"/>
</dbReference>
<dbReference type="InterPro" id="IPR050515">
    <property type="entry name" value="Beta-lactam/transpept"/>
</dbReference>
<evidence type="ECO:0000256" key="2">
    <source>
        <dbReference type="ARBA" id="ARBA00023136"/>
    </source>
</evidence>
<proteinExistence type="predicted"/>
<dbReference type="AlphaFoldDB" id="J9GWH3"/>
<accession>J9GWH3</accession>
<dbReference type="GO" id="GO:0008658">
    <property type="term" value="F:penicillin binding"/>
    <property type="evidence" value="ECO:0007669"/>
    <property type="project" value="InterPro"/>
</dbReference>
<reference evidence="4" key="1">
    <citation type="journal article" date="2012" name="PLoS ONE">
        <title>Gene sets for utilization of primary and secondary nutrition supplies in the distal gut of endangered iberian lynx.</title>
        <authorList>
            <person name="Alcaide M."/>
            <person name="Messina E."/>
            <person name="Richter M."/>
            <person name="Bargiela R."/>
            <person name="Peplies J."/>
            <person name="Huws S.A."/>
            <person name="Newbold C.J."/>
            <person name="Golyshin P.N."/>
            <person name="Simon M.A."/>
            <person name="Lopez G."/>
            <person name="Yakimov M.M."/>
            <person name="Ferrer M."/>
        </authorList>
    </citation>
    <scope>NUCLEOTIDE SEQUENCE</scope>
</reference>
<dbReference type="SUPFAM" id="SSF56519">
    <property type="entry name" value="Penicillin binding protein dimerisation domain"/>
    <property type="match status" value="1"/>
</dbReference>
<feature type="domain" description="Penicillin-binding protein dimerisation" evidence="3">
    <location>
        <begin position="3"/>
        <end position="73"/>
    </location>
</feature>
<dbReference type="GO" id="GO:0005886">
    <property type="term" value="C:plasma membrane"/>
    <property type="evidence" value="ECO:0007669"/>
    <property type="project" value="TreeGrafter"/>
</dbReference>
<dbReference type="PANTHER" id="PTHR30627:SF1">
    <property type="entry name" value="PEPTIDOGLYCAN D,D-TRANSPEPTIDASE FTSI"/>
    <property type="match status" value="1"/>
</dbReference>
<comment type="caution">
    <text evidence="4">The sequence shown here is derived from an EMBL/GenBank/DDBJ whole genome shotgun (WGS) entry which is preliminary data.</text>
</comment>
<dbReference type="Gene3D" id="3.90.1310.10">
    <property type="entry name" value="Penicillin-binding protein 2a (Domain 2)"/>
    <property type="match status" value="1"/>
</dbReference>
<gene>
    <name evidence="4" type="ORF">EVA_04529</name>
</gene>
<organism evidence="4">
    <name type="scientific">gut metagenome</name>
    <dbReference type="NCBI Taxonomy" id="749906"/>
    <lineage>
        <taxon>unclassified sequences</taxon>
        <taxon>metagenomes</taxon>
        <taxon>organismal metagenomes</taxon>
    </lineage>
</organism>
<dbReference type="GO" id="GO:0071555">
    <property type="term" value="P:cell wall organization"/>
    <property type="evidence" value="ECO:0007669"/>
    <property type="project" value="TreeGrafter"/>
</dbReference>
<evidence type="ECO:0000313" key="4">
    <source>
        <dbReference type="EMBL" id="EJX07358.1"/>
    </source>
</evidence>
<evidence type="ECO:0000259" key="3">
    <source>
        <dbReference type="Pfam" id="PF03717"/>
    </source>
</evidence>
<name>J9GWH3_9ZZZZ</name>
<dbReference type="EMBL" id="AMCI01000897">
    <property type="protein sequence ID" value="EJX07358.1"/>
    <property type="molecule type" value="Genomic_DNA"/>
</dbReference>